<dbReference type="GO" id="GO:0030313">
    <property type="term" value="C:cell envelope"/>
    <property type="evidence" value="ECO:0007669"/>
    <property type="project" value="UniProtKB-SubCell"/>
</dbReference>
<feature type="domain" description="Thioredoxin" evidence="5">
    <location>
        <begin position="189"/>
        <end position="337"/>
    </location>
</feature>
<dbReference type="OrthoDB" id="743079at2"/>
<dbReference type="AlphaFoldDB" id="A0A238Y2U2"/>
<dbReference type="PANTHER" id="PTHR42852:SF6">
    <property type="entry name" value="THIOL:DISULFIDE INTERCHANGE PROTEIN DSBE"/>
    <property type="match status" value="1"/>
</dbReference>
<keyword evidence="7" id="KW-1185">Reference proteome</keyword>
<keyword evidence="2" id="KW-0201">Cytochrome c-type biogenesis</keyword>
<dbReference type="Gene3D" id="3.40.30.10">
    <property type="entry name" value="Glutaredoxin"/>
    <property type="match status" value="1"/>
</dbReference>
<proteinExistence type="predicted"/>
<name>A0A238Y2U2_9FLAO</name>
<protein>
    <submittedName>
        <fullName evidence="6">AhpC/TSA family protein</fullName>
    </submittedName>
</protein>
<evidence type="ECO:0000256" key="2">
    <source>
        <dbReference type="ARBA" id="ARBA00022748"/>
    </source>
</evidence>
<dbReference type="Proteomes" id="UP000198384">
    <property type="component" value="Unassembled WGS sequence"/>
</dbReference>
<comment type="subcellular location">
    <subcellularLocation>
        <location evidence="1">Cell envelope</location>
    </subcellularLocation>
</comment>
<dbReference type="PROSITE" id="PS51352">
    <property type="entry name" value="THIOREDOXIN_2"/>
    <property type="match status" value="1"/>
</dbReference>
<dbReference type="PANTHER" id="PTHR42852">
    <property type="entry name" value="THIOL:DISULFIDE INTERCHANGE PROTEIN DSBE"/>
    <property type="match status" value="1"/>
</dbReference>
<dbReference type="InterPro" id="IPR000866">
    <property type="entry name" value="AhpC/TSA"/>
</dbReference>
<evidence type="ECO:0000313" key="6">
    <source>
        <dbReference type="EMBL" id="SNR64639.1"/>
    </source>
</evidence>
<evidence type="ECO:0000256" key="3">
    <source>
        <dbReference type="ARBA" id="ARBA00023157"/>
    </source>
</evidence>
<evidence type="ECO:0000256" key="4">
    <source>
        <dbReference type="ARBA" id="ARBA00023284"/>
    </source>
</evidence>
<dbReference type="Pfam" id="PF00578">
    <property type="entry name" value="AhpC-TSA"/>
    <property type="match status" value="1"/>
</dbReference>
<dbReference type="GO" id="GO:0017004">
    <property type="term" value="P:cytochrome complex assembly"/>
    <property type="evidence" value="ECO:0007669"/>
    <property type="project" value="UniProtKB-KW"/>
</dbReference>
<organism evidence="6 7">
    <name type="scientific">Lutibacter agarilyticus</name>
    <dbReference type="NCBI Taxonomy" id="1109740"/>
    <lineage>
        <taxon>Bacteria</taxon>
        <taxon>Pseudomonadati</taxon>
        <taxon>Bacteroidota</taxon>
        <taxon>Flavobacteriia</taxon>
        <taxon>Flavobacteriales</taxon>
        <taxon>Flavobacteriaceae</taxon>
        <taxon>Lutibacter</taxon>
    </lineage>
</organism>
<dbReference type="GO" id="GO:0016209">
    <property type="term" value="F:antioxidant activity"/>
    <property type="evidence" value="ECO:0007669"/>
    <property type="project" value="InterPro"/>
</dbReference>
<dbReference type="EMBL" id="FZNT01000007">
    <property type="protein sequence ID" value="SNR64639.1"/>
    <property type="molecule type" value="Genomic_DNA"/>
</dbReference>
<keyword evidence="4" id="KW-0676">Redox-active center</keyword>
<reference evidence="6 7" key="1">
    <citation type="submission" date="2017-06" db="EMBL/GenBank/DDBJ databases">
        <authorList>
            <person name="Kim H.J."/>
            <person name="Triplett B.A."/>
        </authorList>
    </citation>
    <scope>NUCLEOTIDE SEQUENCE [LARGE SCALE GENOMIC DNA]</scope>
    <source>
        <strain evidence="6 7">DSM 29150</strain>
    </source>
</reference>
<gene>
    <name evidence="6" type="ORF">SAMN06265371_107205</name>
</gene>
<dbReference type="InterPro" id="IPR050553">
    <property type="entry name" value="Thioredoxin_ResA/DsbE_sf"/>
</dbReference>
<dbReference type="InterPro" id="IPR036249">
    <property type="entry name" value="Thioredoxin-like_sf"/>
</dbReference>
<dbReference type="CDD" id="cd02966">
    <property type="entry name" value="TlpA_like_family"/>
    <property type="match status" value="1"/>
</dbReference>
<sequence>MKNIIWVLVIIVMASCTSQEKEFSALKGNVNEGVSSIIIQGKGYSKTISVNEDGTFSDTLKAPEGMYGLIAGNSRSSLFLKNGYDLSLEFVEADNSVLFSGTGAETNNYLKEKAAFFMSDYGDPKSYFKLEKSDYDLRLVAAKAEFNKSTIDVSKVDSTVAAMVAQSDKQLFAYVESNYEQNHASLVKLAKGKPSPVFTDYENFAGGTTSLNDLKGKYVYIDVWATWCGPCKREIPSLKLLEKEYHGKNITFVSISVDNVDGRRGSHDSWLKMVEEQQLGGVQLFADKDFSSDFIQAYDINSIPRFLLIDPKGNIVDSNTLRPSDPNIKSFFTELGI</sequence>
<dbReference type="GO" id="GO:0016491">
    <property type="term" value="F:oxidoreductase activity"/>
    <property type="evidence" value="ECO:0007669"/>
    <property type="project" value="InterPro"/>
</dbReference>
<evidence type="ECO:0000259" key="5">
    <source>
        <dbReference type="PROSITE" id="PS51352"/>
    </source>
</evidence>
<dbReference type="RefSeq" id="WP_089382188.1">
    <property type="nucleotide sequence ID" value="NZ_FZNT01000007.1"/>
</dbReference>
<dbReference type="PROSITE" id="PS51257">
    <property type="entry name" value="PROKAR_LIPOPROTEIN"/>
    <property type="match status" value="1"/>
</dbReference>
<keyword evidence="3" id="KW-1015">Disulfide bond</keyword>
<accession>A0A238Y2U2</accession>
<evidence type="ECO:0000256" key="1">
    <source>
        <dbReference type="ARBA" id="ARBA00004196"/>
    </source>
</evidence>
<evidence type="ECO:0000313" key="7">
    <source>
        <dbReference type="Proteomes" id="UP000198384"/>
    </source>
</evidence>
<dbReference type="SUPFAM" id="SSF52833">
    <property type="entry name" value="Thioredoxin-like"/>
    <property type="match status" value="1"/>
</dbReference>
<dbReference type="InterPro" id="IPR013766">
    <property type="entry name" value="Thioredoxin_domain"/>
</dbReference>